<feature type="domain" description="Trimeric autotransporter adhesin YadA-like head" evidence="13">
    <location>
        <begin position="846"/>
        <end position="872"/>
    </location>
</feature>
<dbReference type="Gene3D" id="6.10.250.2040">
    <property type="match status" value="1"/>
</dbReference>
<evidence type="ECO:0000313" key="16">
    <source>
        <dbReference type="Proteomes" id="UP000476338"/>
    </source>
</evidence>
<keyword evidence="8" id="KW-0653">Protein transport</keyword>
<evidence type="ECO:0000256" key="6">
    <source>
        <dbReference type="ARBA" id="ARBA00022692"/>
    </source>
</evidence>
<dbReference type="EMBL" id="VWSJ01000015">
    <property type="protein sequence ID" value="MSN96507.1"/>
    <property type="molecule type" value="Genomic_DNA"/>
</dbReference>
<feature type="domain" description="Trimeric autotransporter adhesin YadA-like head" evidence="13">
    <location>
        <begin position="594"/>
        <end position="617"/>
    </location>
</feature>
<dbReference type="Gene3D" id="3.30.1300.30">
    <property type="entry name" value="GSPII I/J protein-like"/>
    <property type="match status" value="1"/>
</dbReference>
<accession>A0A6L5WJT2</accession>
<dbReference type="GO" id="GO:0015031">
    <property type="term" value="P:protein transport"/>
    <property type="evidence" value="ECO:0007669"/>
    <property type="project" value="UniProtKB-KW"/>
</dbReference>
<feature type="domain" description="Trimeric autotransporter adhesin YadA-like head" evidence="13">
    <location>
        <begin position="511"/>
        <end position="537"/>
    </location>
</feature>
<keyword evidence="6" id="KW-0812">Transmembrane</keyword>
<feature type="domain" description="Trimeric autotransporter adhesin YadA-like stalk" evidence="14">
    <location>
        <begin position="2073"/>
        <end position="2112"/>
    </location>
</feature>
<feature type="domain" description="Trimeric autotransporter adhesin YadA-like C-terminal membrane anchor" evidence="12">
    <location>
        <begin position="3426"/>
        <end position="3483"/>
    </location>
</feature>
<dbReference type="SUPFAM" id="SSF101967">
    <property type="entry name" value="Adhesin YadA, collagen-binding domain"/>
    <property type="match status" value="7"/>
</dbReference>
<dbReference type="InterPro" id="IPR008635">
    <property type="entry name" value="Coiled_stalk_dom"/>
</dbReference>
<dbReference type="GO" id="GO:0009279">
    <property type="term" value="C:cell outer membrane"/>
    <property type="evidence" value="ECO:0007669"/>
    <property type="project" value="UniProtKB-SubCell"/>
</dbReference>
<keyword evidence="10" id="KW-0998">Cell outer membrane</keyword>
<gene>
    <name evidence="15" type="ORF">F1B92_04880</name>
</gene>
<dbReference type="Pfam" id="PF05662">
    <property type="entry name" value="YadA_stalk"/>
    <property type="match status" value="4"/>
</dbReference>
<evidence type="ECO:0000256" key="4">
    <source>
        <dbReference type="ARBA" id="ARBA00022448"/>
    </source>
</evidence>
<feature type="domain" description="Trimeric autotransporter adhesin YadA-like head" evidence="13">
    <location>
        <begin position="324"/>
        <end position="349"/>
    </location>
</feature>
<dbReference type="InterPro" id="IPR011049">
    <property type="entry name" value="Serralysin-like_metalloprot_C"/>
</dbReference>
<feature type="domain" description="Trimeric autotransporter adhesin YadA-like head" evidence="13">
    <location>
        <begin position="124"/>
        <end position="149"/>
    </location>
</feature>
<reference evidence="15 16" key="1">
    <citation type="submission" date="2019-09" db="EMBL/GenBank/DDBJ databases">
        <authorList>
            <person name="Silva M."/>
            <person name="Pereira G."/>
            <person name="Lopes-Da-Costa L."/>
            <person name="Silva E."/>
        </authorList>
    </citation>
    <scope>NUCLEOTIDE SEQUENCE [LARGE SCALE GENOMIC DNA]</scope>
    <source>
        <strain evidence="15 16">FMV-PI01</strain>
    </source>
</reference>
<comment type="similarity">
    <text evidence="3">Belongs to the autotransporter-2 (AT-2) (TC 1.B.40) family.</text>
</comment>
<sequence>MSGILSSAAYGYTLWLNGPSNIGNFKNGDLNEGSKVWFGEWNDKTHTVSNESTILTSTMNKTGANTSFRNKDFNETVAIGSRAVAGGNSSTAIGFQAITGDNVNKKAAENHNREGVAIGYKAFAQGNEATSIGNDTVAWGNSSIAIGTDNVSGDESLRKALSRDVFRLFYNARSNFNDTGSYAATKFNKAGHIENGKKQTVMADADGILYSKDFDDYNSQDKGEALSKKDGKIYIRKKGNDGNPSYNAGYYVYHQGIFYEAQGDILKEINKDYKSTNNKNYKQTIEEIQKLPDWQRYQNHKKEVDEAYQEYLKDNRRFKTHTWAKGNNAIALGARSIAYGDYSTALGTLAIANRDYSTALGTNTIAFGTKSLAVGNEAYVYEDESVGIGNNVQALYTGSMVYGRNAYAGGKGSLAIGSNVFSNVIMKEDEIKQLEKIYEGNSTDITLNKFLESNVQSNYVAKLEDQYSSGEKKAQRDQDSEGRFNNGSIAIGSYSIANGDNSLAIGRFAYAKNDKAFAIGQAAYAKNSKSFAIGYGAKSLNNDSIAFGSLSRVEAPSSLALGIDTKVLKEMPVELMTEENKKKNKDSNFTIPVENAMAIGNNAKAYYLNSIALGVNAKTDYTQTEMAQDAWAPKYAISLPSSEKIGYLSVGGKNAERRIVNVAPGYSDTDAVNVSQLKALEEAILYGNTLDDDSDINHGVKYLSVKGLDELKNLVTKKHDYENYTKIKKDYLKLKLRKVINQEDINLTKMEAKLEKYDKKYTDFKKTASKLKELDEQMSQQGYGPTYPNNYDAEQKEKLKKDWYNQLFVDIENAEKIDKSDENINKLITEDDQEKLKNSNFFSDGAKKSGSIAIGVGALANSSESIVIGKNAKIENDAAQNTVLLGNNTSSATANAVALGNYSVADRTPEPASKLSAQQKSNTYITDELAKLIDDHHMYAAVSVGRYGGDLEDLKNSTDAKAKENQKKYEKWVKENAVLKETKPDEYEKQRLEEAAKVKKFALRKIVNVAPGTKDTDVVILAQLKEGVKQARGHYVSVNGTSQEDNSNYNNDGATKRGAIAIGEGAQSKAQNAVVIGKNVSLDVPNSFVLGSDNTVTQNDRGLNHAVVVMGSGTTLRNSRASIAIGAVKANNGNHIKDGTRIEGTLIENSEWSTVIGNKATIYNATDSLALGNNIKVYANKTEVDKKNRIANNKNKKNSNLIIIGNGAKAAQAGDSVVIGAGAVALNGDEAKHEYKEVKNSVAIGKGATTKVSGAVAIGSGSKVEEAAGDSIAIGKESEATAKETANKEATVIVGKQNIKFNWSGGVSSNNNDNNKKTVFSVGRNGVERKIKNVAAGDVTKNSTDAVNGSQLYAVADEFSKLAIDVLGAKAENANNKFGFKKSNFEVVKYNGNTNPQSPKEMTFKNAIDENIKAINKGIVIGDADNNRTHYLGDTLTIKAGNIDKQTSDKLGYSSNNIKVKYQPNSGEFLIGIKDDPTFKKVELEEKQEYEKNDKVKENELITKRYLKGALSNVASSFSVKGDKPSEGESQSLEINSTNKTLNINGGSNITTTVDRQNQKITVGLNKDLKDINSITLKNSNDNNKTVKITVDDLGNVSVNHGDKNVSKIATATDIDKLSKYTLTFTADNNSAEFKRANDSNKTVKISGGSNITVSLKHSENNNTGTFTISANQTDTIDANAGTRINKDNEEKHPDRLTTEKAVVDYVKSQISEGTKTLEDDFLRVTGENINGHKKEFGSNIGIEKIELNEDETEGTSELIQAKALVGYLKGTGDKSVKLSDSAKTQAIGEGSISIGHNAISKNEGSIAIGYNSEASNSGAISIGQDSTVLGTSSVAVGKENNVKGNFSFVLGEGNTLDKEQTYVIGSDNEISGAKNIAIGLGNTVGGNENIVLGSQVDLKDDVESAIVLGDKSIGVSNAVSVGNASTKRRIVFVDTPQGKYDAVNKKYVDDLKIVYKANGSKDNIQTVKLMDGLDFKKDENDNIQVVVDKNGSIQHSLANNLKNIDSIKSSKDDTGAKISFASNSQDTNATKDKIEFTIGTKTANQTQGQDGITVTSTTFSFSEKGLDLGSKKIVNLADGNITNSSKEAVTGKQLLDLATKLGINVNDNNKTEFKELTFNTLALKEVNGSNETVPASIINSLEKVVSKLNSGLSYKADVNTSNKAMNNYKPQYLGSKLDIVKATSDIKVGNNGTEETYVGNNLITKYTNTNGNGKFEIGLKEKPDFKEISIKDNNKTYAVLGGNNTNGGSLILKNKDGSNESISIKAGEKPTIAFKTNNEANQTKGIGVITGLADITEYSTGDTAVNKKYVDDKLESKSAKLQVAGNVGKSFEVFDGNNTLLTIKGKELMVKYSLDETKNKSQKKTKHQNITATTQPDDKTLELSLNEHLKDMKSITGGEIGAGNGKKIASSIEFNKKGVNGTKANTNVVIKSNGADFVFDRTGLTLSGKQIKGITSGLGINSISEASKKTNLQTIANVLSGNPDSNNSNNKIAQNAVNVQDLSTIAKAIIDKGLTFKGTELTKPQGGQQTQQQATFSLGSIIEIDSSESKNGKSKDSSGSELDKKDKDIKVSIASNNNTNKITLSLNKSEALSLEDERVITSKAVKTAIDAMQNEINDKISKTDANNPFKTTYKDENGKELEKHGDKFYKKEDIPDGVKYDKNKQKFVKTDGNETDKQPTALNEDEAEKVQEIINLKGNPKKIANVDSGLGLKKYKELNPQDSDEEAKKKYKQSKKDAIDKLLGNNANEDNIKDSDPMLNNVATIRDLQALGQAGMDFMGNNETKKVHRNLGQKLAIKGDQNTTQSKFESAKDNINVAVESEALVVQLSKNLKNLTSAEFKAEDITSPKTKTTINSTGTTIVGLGDNEKENGKKAKYTLNGTKVTDNTNTFETNATGISLKQKTNSSNEEEVFAITNNSGKVTIDFKQKKDGNFTGKITGLADIDKNSTGDTAVNKKYVDTKFGELDSKLTSTNSNRPFDYYLDDVKVIKGEDGKFYKKGGTKVLSDEEAKKVIIKAEPTSKPMNISNVASGLGISEILESEKQLLNDAINEKKEALKKQDEAVQNAKDQVGKEQQTLMTAKNELSKMATERPSLLMKKAEIEQQIKTLDENDPQKATMQSALDDIEKELKQNDQKMTEATKVVSEASDALDKAKIALADNVLKAHEAQQALTTAQEILRNKENGVDKIQALVSDESDIKEANVVTVKDLKAVAKAGLNFEGNDAKRVHKNLSETLAIKGEEDTSSIKFNSDTTATGNIKVEMSKDGKGLDIKLSDKLKNMASFETKEINGTKSVLNSNGLQATSKDNETIVTAKGTEIKSKDGKSAKYNIDGIELKGKNGEPSLMATNSGLIISGNNGNIILDGTKGQILIPDIDNPKNYAQVVNKNYVDSRVGAVVNHLDNVNKNLQAGIAGANAAATLPMSSIPGRSVMAISAGTYKGKSAVALGFSSVSDNGKVLFKIQGNSNSVGDFAGGIGVGWTW</sequence>
<keyword evidence="4" id="KW-0813">Transport</keyword>
<dbReference type="Gene3D" id="2.150.10.10">
    <property type="entry name" value="Serralysin-like metalloprotease, C-terminal"/>
    <property type="match status" value="7"/>
</dbReference>
<reference evidence="15 16" key="2">
    <citation type="submission" date="2020-03" db="EMBL/GenBank/DDBJ databases">
        <title>Campylobacter portucalensis sp. nov., a new species of Campylobacter isolated from the reproductive tract of bulls.</title>
        <authorList>
            <person name="Silva M.F."/>
            <person name="Pereira G."/>
            <person name="Carneiro C."/>
            <person name="Hemphill A."/>
            <person name="Mateus L."/>
            <person name="Lopes-Da-Costa L."/>
            <person name="Silva E."/>
        </authorList>
    </citation>
    <scope>NUCLEOTIDE SEQUENCE [LARGE SCALE GENOMIC DNA]</scope>
    <source>
        <strain evidence="15 16">FMV-PI01</strain>
    </source>
</reference>
<evidence type="ECO:0000256" key="1">
    <source>
        <dbReference type="ARBA" id="ARBA00004241"/>
    </source>
</evidence>
<dbReference type="Proteomes" id="UP000476338">
    <property type="component" value="Unassembled WGS sequence"/>
</dbReference>
<keyword evidence="11" id="KW-0175">Coiled coil</keyword>
<dbReference type="GO" id="GO:0009986">
    <property type="term" value="C:cell surface"/>
    <property type="evidence" value="ECO:0007669"/>
    <property type="project" value="UniProtKB-SubCell"/>
</dbReference>
<feature type="domain" description="Trimeric autotransporter adhesin YadA-like head" evidence="13">
    <location>
        <begin position="1054"/>
        <end position="1079"/>
    </location>
</feature>
<feature type="domain" description="Trimeric autotransporter adhesin YadA-like head" evidence="13">
    <location>
        <begin position="355"/>
        <end position="378"/>
    </location>
</feature>
<proteinExistence type="inferred from homology"/>
<feature type="domain" description="Trimeric autotransporter adhesin YadA-like stalk" evidence="14">
    <location>
        <begin position="658"/>
        <end position="684"/>
    </location>
</feature>
<feature type="coiled-coil region" evidence="11">
    <location>
        <begin position="3037"/>
        <end position="3085"/>
    </location>
</feature>
<comment type="caution">
    <text evidence="15">The sequence shown here is derived from an EMBL/GenBank/DDBJ whole genome shotgun (WGS) entry which is preliminary data.</text>
</comment>
<keyword evidence="9" id="KW-0472">Membrane</keyword>
<feature type="domain" description="Trimeric autotransporter adhesin YadA-like stalk" evidence="14">
    <location>
        <begin position="1330"/>
        <end position="1360"/>
    </location>
</feature>
<evidence type="ECO:0000256" key="8">
    <source>
        <dbReference type="ARBA" id="ARBA00022927"/>
    </source>
</evidence>
<evidence type="ECO:0000256" key="11">
    <source>
        <dbReference type="SAM" id="Coils"/>
    </source>
</evidence>
<dbReference type="InterPro" id="IPR005594">
    <property type="entry name" value="YadA_C"/>
</dbReference>
<feature type="domain" description="Trimeric autotransporter adhesin YadA-like head" evidence="13">
    <location>
        <begin position="76"/>
        <end position="97"/>
    </location>
</feature>
<dbReference type="Gene3D" id="1.20.5.170">
    <property type="match status" value="1"/>
</dbReference>
<evidence type="ECO:0000256" key="9">
    <source>
        <dbReference type="ARBA" id="ARBA00023136"/>
    </source>
</evidence>
<evidence type="ECO:0000313" key="15">
    <source>
        <dbReference type="EMBL" id="MSN96507.1"/>
    </source>
</evidence>
<evidence type="ECO:0000259" key="12">
    <source>
        <dbReference type="Pfam" id="PF03895"/>
    </source>
</evidence>
<dbReference type="Pfam" id="PF03895">
    <property type="entry name" value="YadA_anchor"/>
    <property type="match status" value="1"/>
</dbReference>
<dbReference type="Pfam" id="PF05658">
    <property type="entry name" value="YadA_head"/>
    <property type="match status" value="12"/>
</dbReference>
<evidence type="ECO:0000256" key="3">
    <source>
        <dbReference type="ARBA" id="ARBA00005848"/>
    </source>
</evidence>
<evidence type="ECO:0000259" key="14">
    <source>
        <dbReference type="Pfam" id="PF05662"/>
    </source>
</evidence>
<organism evidence="15 16">
    <name type="scientific">Campylobacter portucalensis</name>
    <dbReference type="NCBI Taxonomy" id="2608384"/>
    <lineage>
        <taxon>Bacteria</taxon>
        <taxon>Pseudomonadati</taxon>
        <taxon>Campylobacterota</taxon>
        <taxon>Epsilonproteobacteria</taxon>
        <taxon>Campylobacterales</taxon>
        <taxon>Campylobacteraceae</taxon>
        <taxon>Campylobacter</taxon>
    </lineage>
</organism>
<keyword evidence="7" id="KW-0732">Signal</keyword>
<dbReference type="CDD" id="cd12820">
    <property type="entry name" value="LbR_YadA-like"/>
    <property type="match status" value="3"/>
</dbReference>
<feature type="domain" description="Trimeric autotransporter adhesin YadA-like head" evidence="13">
    <location>
        <begin position="1239"/>
        <end position="1262"/>
    </location>
</feature>
<feature type="coiled-coil region" evidence="11">
    <location>
        <begin position="740"/>
        <end position="774"/>
    </location>
</feature>
<feature type="domain" description="Trimeric autotransporter adhesin YadA-like stalk" evidence="14">
    <location>
        <begin position="1005"/>
        <end position="1039"/>
    </location>
</feature>
<feature type="domain" description="Trimeric autotransporter adhesin YadA-like head" evidence="13">
    <location>
        <begin position="1815"/>
        <end position="1839"/>
    </location>
</feature>
<evidence type="ECO:0000256" key="5">
    <source>
        <dbReference type="ARBA" id="ARBA00022452"/>
    </source>
</evidence>
<comment type="subcellular location">
    <subcellularLocation>
        <location evidence="2">Cell outer membrane</location>
    </subcellularLocation>
    <subcellularLocation>
        <location evidence="1">Cell surface</location>
    </subcellularLocation>
</comment>
<evidence type="ECO:0000256" key="10">
    <source>
        <dbReference type="ARBA" id="ARBA00023237"/>
    </source>
</evidence>
<evidence type="ECO:0000256" key="2">
    <source>
        <dbReference type="ARBA" id="ARBA00004442"/>
    </source>
</evidence>
<keyword evidence="5" id="KW-1134">Transmembrane beta strand</keyword>
<keyword evidence="16" id="KW-1185">Reference proteome</keyword>
<dbReference type="InterPro" id="IPR045584">
    <property type="entry name" value="Pilin-like"/>
</dbReference>
<evidence type="ECO:0000256" key="7">
    <source>
        <dbReference type="ARBA" id="ARBA00022729"/>
    </source>
</evidence>
<dbReference type="SUPFAM" id="SSF54523">
    <property type="entry name" value="Pili subunits"/>
    <property type="match status" value="1"/>
</dbReference>
<name>A0A6L5WJT2_9BACT</name>
<dbReference type="InterPro" id="IPR008640">
    <property type="entry name" value="Adhesin_Head_dom"/>
</dbReference>
<protein>
    <submittedName>
        <fullName evidence="15">Uncharacterized protein</fullName>
    </submittedName>
</protein>
<feature type="domain" description="Trimeric autotransporter adhesin YadA-like head" evidence="13">
    <location>
        <begin position="1787"/>
        <end position="1813"/>
    </location>
</feature>
<feature type="coiled-coil region" evidence="11">
    <location>
        <begin position="3117"/>
        <end position="3144"/>
    </location>
</feature>
<feature type="domain" description="Trimeric autotransporter adhesin YadA-like head" evidence="13">
    <location>
        <begin position="487"/>
        <end position="509"/>
    </location>
</feature>
<evidence type="ECO:0000259" key="13">
    <source>
        <dbReference type="Pfam" id="PF05658"/>
    </source>
</evidence>